<reference evidence="6 7" key="1">
    <citation type="journal article" date="2018" name="Science">
        <title>The opium poppy genome and morphinan production.</title>
        <authorList>
            <person name="Guo L."/>
            <person name="Winzer T."/>
            <person name="Yang X."/>
            <person name="Li Y."/>
            <person name="Ning Z."/>
            <person name="He Z."/>
            <person name="Teodor R."/>
            <person name="Lu Y."/>
            <person name="Bowser T.A."/>
            <person name="Graham I.A."/>
            <person name="Ye K."/>
        </authorList>
    </citation>
    <scope>NUCLEOTIDE SEQUENCE [LARGE SCALE GENOMIC DNA]</scope>
    <source>
        <strain evidence="7">cv. HN1</strain>
        <tissue evidence="6">Leaves</tissue>
    </source>
</reference>
<comment type="similarity">
    <text evidence="1">Belongs to the carotenoid oxygenase family.</text>
</comment>
<dbReference type="Proteomes" id="UP000316621">
    <property type="component" value="Chromosome 5"/>
</dbReference>
<dbReference type="STRING" id="3469.A0A4Y7JMJ4"/>
<dbReference type="EMBL" id="CM010719">
    <property type="protein sequence ID" value="RZC61242.1"/>
    <property type="molecule type" value="Genomic_DNA"/>
</dbReference>
<protein>
    <submittedName>
        <fullName evidence="6">Uncharacterized protein</fullName>
    </submittedName>
</protein>
<dbReference type="Pfam" id="PF03055">
    <property type="entry name" value="RPE65"/>
    <property type="match status" value="1"/>
</dbReference>
<evidence type="ECO:0000256" key="5">
    <source>
        <dbReference type="PIRSR" id="PIRSR604294-1"/>
    </source>
</evidence>
<evidence type="ECO:0000313" key="6">
    <source>
        <dbReference type="EMBL" id="RZC61242.1"/>
    </source>
</evidence>
<feature type="binding site" evidence="5">
    <location>
        <position position="225"/>
    </location>
    <ligand>
        <name>Fe cation</name>
        <dbReference type="ChEBI" id="CHEBI:24875"/>
        <note>catalytic</note>
    </ligand>
</feature>
<dbReference type="Gramene" id="RZC61242">
    <property type="protein sequence ID" value="RZC61242"/>
    <property type="gene ID" value="C5167_022993"/>
</dbReference>
<evidence type="ECO:0000256" key="2">
    <source>
        <dbReference type="ARBA" id="ARBA00022723"/>
    </source>
</evidence>
<name>A0A4Y7JMJ4_PAPSO</name>
<dbReference type="PANTHER" id="PTHR10543">
    <property type="entry name" value="BETA-CAROTENE DIOXYGENASE"/>
    <property type="match status" value="1"/>
</dbReference>
<dbReference type="InterPro" id="IPR004294">
    <property type="entry name" value="Carotenoid_Oase"/>
</dbReference>
<dbReference type="GO" id="GO:0010436">
    <property type="term" value="F:carotenoid dioxygenase activity"/>
    <property type="evidence" value="ECO:0007669"/>
    <property type="project" value="TreeGrafter"/>
</dbReference>
<dbReference type="GO" id="GO:0009570">
    <property type="term" value="C:chloroplast stroma"/>
    <property type="evidence" value="ECO:0007669"/>
    <property type="project" value="TreeGrafter"/>
</dbReference>
<dbReference type="PANTHER" id="PTHR10543:SF46">
    <property type="entry name" value="CAROTENOID CLEAVAGE DIOXYGENASE 4, CHLOROPLASTIC-RELATED"/>
    <property type="match status" value="1"/>
</dbReference>
<dbReference type="AlphaFoldDB" id="A0A4Y7JMJ4"/>
<proteinExistence type="inferred from homology"/>
<evidence type="ECO:0000256" key="3">
    <source>
        <dbReference type="ARBA" id="ARBA00022964"/>
    </source>
</evidence>
<keyword evidence="4 5" id="KW-0408">Iron</keyword>
<evidence type="ECO:0000256" key="1">
    <source>
        <dbReference type="ARBA" id="ARBA00006787"/>
    </source>
</evidence>
<keyword evidence="3" id="KW-0560">Oxidoreductase</keyword>
<comment type="cofactor">
    <cofactor evidence="5">
        <name>Fe(2+)</name>
        <dbReference type="ChEBI" id="CHEBI:29033"/>
    </cofactor>
    <text evidence="5">Binds 1 Fe(2+) ion per subunit.</text>
</comment>
<sequence length="237" mass="26199">MEMIFGSGSPVGADPSAVSKIGVIPRYAKDESEMKWIDVPGFNSIHAINAWDEGEDEIVLIAPNILSVEHTLERMELIHALMEKVRINLKTGMVSRQPLSARNLDFGVINQNFTVMKNRFVYAGIGDPMPKISGVVKLNVGEDQEHKDCTVGCTIFGPGCYGGEPFYVAREPNNPDADEDDGYVVTYVHDENKGESKFLVMDAKSPTLDILASVKLPGRVPYGFHGIFVKERELKKL</sequence>
<accession>A0A4Y7JMJ4</accession>
<dbReference type="GO" id="GO:0016121">
    <property type="term" value="P:carotene catabolic process"/>
    <property type="evidence" value="ECO:0007669"/>
    <property type="project" value="TreeGrafter"/>
</dbReference>
<feature type="binding site" evidence="5">
    <location>
        <position position="46"/>
    </location>
    <ligand>
        <name>Fe cation</name>
        <dbReference type="ChEBI" id="CHEBI:24875"/>
        <note>catalytic</note>
    </ligand>
</feature>
<dbReference type="OMA" id="VDMIHIN"/>
<evidence type="ECO:0000256" key="4">
    <source>
        <dbReference type="ARBA" id="ARBA00023004"/>
    </source>
</evidence>
<keyword evidence="7" id="KW-1185">Reference proteome</keyword>
<gene>
    <name evidence="6" type="ORF">C5167_022993</name>
</gene>
<keyword evidence="3" id="KW-0223">Dioxygenase</keyword>
<keyword evidence="2 5" id="KW-0479">Metal-binding</keyword>
<organism evidence="6 7">
    <name type="scientific">Papaver somniferum</name>
    <name type="common">Opium poppy</name>
    <dbReference type="NCBI Taxonomy" id="3469"/>
    <lineage>
        <taxon>Eukaryota</taxon>
        <taxon>Viridiplantae</taxon>
        <taxon>Streptophyta</taxon>
        <taxon>Embryophyta</taxon>
        <taxon>Tracheophyta</taxon>
        <taxon>Spermatophyta</taxon>
        <taxon>Magnoliopsida</taxon>
        <taxon>Ranunculales</taxon>
        <taxon>Papaveraceae</taxon>
        <taxon>Papaveroideae</taxon>
        <taxon>Papaver</taxon>
    </lineage>
</organism>
<evidence type="ECO:0000313" key="7">
    <source>
        <dbReference type="Proteomes" id="UP000316621"/>
    </source>
</evidence>
<dbReference type="GO" id="GO:0046872">
    <property type="term" value="F:metal ion binding"/>
    <property type="evidence" value="ECO:0007669"/>
    <property type="project" value="UniProtKB-KW"/>
</dbReference>